<keyword evidence="3" id="KW-1185">Reference proteome</keyword>
<evidence type="ECO:0000313" key="3">
    <source>
        <dbReference type="Proteomes" id="UP001500416"/>
    </source>
</evidence>
<dbReference type="InterPro" id="IPR058548">
    <property type="entry name" value="MlaB-like_STAS"/>
</dbReference>
<accession>A0ABN0UEV4</accession>
<dbReference type="InterPro" id="IPR036513">
    <property type="entry name" value="STAS_dom_sf"/>
</dbReference>
<dbReference type="Gene3D" id="3.30.750.24">
    <property type="entry name" value="STAS domain"/>
    <property type="match status" value="1"/>
</dbReference>
<proteinExistence type="predicted"/>
<sequence>MSAALSCALSTTDGLATVALSGDLVYGRDDGLLGVVDQALATRAAVVVLDCAGLTHCDSHGLSTLLAAHHRASAAGATLTVRNPPAVLDRLLRRTNTHLHLTGDTPAR</sequence>
<dbReference type="InterPro" id="IPR002645">
    <property type="entry name" value="STAS_dom"/>
</dbReference>
<name>A0ABN0UEV4_9PSEU</name>
<dbReference type="Pfam" id="PF13466">
    <property type="entry name" value="STAS_2"/>
    <property type="match status" value="1"/>
</dbReference>
<dbReference type="EMBL" id="BAAABU010000016">
    <property type="protein sequence ID" value="GAA0248244.1"/>
    <property type="molecule type" value="Genomic_DNA"/>
</dbReference>
<evidence type="ECO:0000313" key="2">
    <source>
        <dbReference type="EMBL" id="GAA0248244.1"/>
    </source>
</evidence>
<protein>
    <recommendedName>
        <fullName evidence="1">STAS domain-containing protein</fullName>
    </recommendedName>
</protein>
<dbReference type="SUPFAM" id="SSF52091">
    <property type="entry name" value="SpoIIaa-like"/>
    <property type="match status" value="1"/>
</dbReference>
<organism evidence="2 3">
    <name type="scientific">Saccharothrix mutabilis subsp. mutabilis</name>
    <dbReference type="NCBI Taxonomy" id="66855"/>
    <lineage>
        <taxon>Bacteria</taxon>
        <taxon>Bacillati</taxon>
        <taxon>Actinomycetota</taxon>
        <taxon>Actinomycetes</taxon>
        <taxon>Pseudonocardiales</taxon>
        <taxon>Pseudonocardiaceae</taxon>
        <taxon>Saccharothrix</taxon>
    </lineage>
</organism>
<gene>
    <name evidence="2" type="ORF">GCM10010492_55070</name>
</gene>
<feature type="domain" description="STAS" evidence="1">
    <location>
        <begin position="5"/>
        <end position="108"/>
    </location>
</feature>
<dbReference type="Proteomes" id="UP001500416">
    <property type="component" value="Unassembled WGS sequence"/>
</dbReference>
<dbReference type="PROSITE" id="PS50801">
    <property type="entry name" value="STAS"/>
    <property type="match status" value="1"/>
</dbReference>
<dbReference type="RefSeq" id="WP_343936819.1">
    <property type="nucleotide sequence ID" value="NZ_BAAABU010000016.1"/>
</dbReference>
<evidence type="ECO:0000259" key="1">
    <source>
        <dbReference type="PROSITE" id="PS50801"/>
    </source>
</evidence>
<dbReference type="CDD" id="cd07043">
    <property type="entry name" value="STAS_anti-anti-sigma_factors"/>
    <property type="match status" value="1"/>
</dbReference>
<reference evidence="2 3" key="1">
    <citation type="journal article" date="2019" name="Int. J. Syst. Evol. Microbiol.">
        <title>The Global Catalogue of Microorganisms (GCM) 10K type strain sequencing project: providing services to taxonomists for standard genome sequencing and annotation.</title>
        <authorList>
            <consortium name="The Broad Institute Genomics Platform"/>
            <consortium name="The Broad Institute Genome Sequencing Center for Infectious Disease"/>
            <person name="Wu L."/>
            <person name="Ma J."/>
        </authorList>
    </citation>
    <scope>NUCLEOTIDE SEQUENCE [LARGE SCALE GENOMIC DNA]</scope>
    <source>
        <strain evidence="2 3">JCM 3380</strain>
    </source>
</reference>
<comment type="caution">
    <text evidence="2">The sequence shown here is derived from an EMBL/GenBank/DDBJ whole genome shotgun (WGS) entry which is preliminary data.</text>
</comment>